<dbReference type="PANTHER" id="PTHR37299:SF1">
    <property type="entry name" value="STAGE 0 SPORULATION PROTEIN A HOMOLOG"/>
    <property type="match status" value="1"/>
</dbReference>
<keyword evidence="5" id="KW-1185">Reference proteome</keyword>
<dbReference type="InterPro" id="IPR001789">
    <property type="entry name" value="Sig_transdc_resp-reg_receiver"/>
</dbReference>
<dbReference type="PROSITE" id="PS50930">
    <property type="entry name" value="HTH_LYTTR"/>
    <property type="match status" value="1"/>
</dbReference>
<reference evidence="5" key="1">
    <citation type="submission" date="2018-04" db="EMBL/GenBank/DDBJ databases">
        <title>Complete genome of Antarctic heterotrophic bacterium Hymenobacter nivis.</title>
        <authorList>
            <person name="Terashima M."/>
        </authorList>
    </citation>
    <scope>NUCLEOTIDE SEQUENCE [LARGE SCALE GENOMIC DNA]</scope>
    <source>
        <strain evidence="5">NBRC 111535</strain>
    </source>
</reference>
<dbReference type="Gene3D" id="2.40.50.1020">
    <property type="entry name" value="LytTr DNA-binding domain"/>
    <property type="match status" value="1"/>
</dbReference>
<feature type="modified residue" description="4-aspartylphosphate" evidence="1">
    <location>
        <position position="137"/>
    </location>
</feature>
<dbReference type="InterPro" id="IPR007492">
    <property type="entry name" value="LytTR_DNA-bd_dom"/>
</dbReference>
<organism evidence="4 5">
    <name type="scientific">Hymenobacter nivis</name>
    <dbReference type="NCBI Taxonomy" id="1850093"/>
    <lineage>
        <taxon>Bacteria</taxon>
        <taxon>Pseudomonadati</taxon>
        <taxon>Bacteroidota</taxon>
        <taxon>Cytophagia</taxon>
        <taxon>Cytophagales</taxon>
        <taxon>Hymenobacteraceae</taxon>
        <taxon>Hymenobacter</taxon>
    </lineage>
</organism>
<dbReference type="OrthoDB" id="646623at2"/>
<dbReference type="PANTHER" id="PTHR37299">
    <property type="entry name" value="TRANSCRIPTIONAL REGULATOR-RELATED"/>
    <property type="match status" value="1"/>
</dbReference>
<dbReference type="Pfam" id="PF04397">
    <property type="entry name" value="LytTR"/>
    <property type="match status" value="1"/>
</dbReference>
<feature type="domain" description="HTH LytTR-type" evidence="3">
    <location>
        <begin position="241"/>
        <end position="348"/>
    </location>
</feature>
<dbReference type="KEGG" id="hnv:DDQ68_12615"/>
<accession>A0A2Z3GN31</accession>
<name>A0A2Z3GN31_9BACT</name>
<gene>
    <name evidence="4" type="ORF">DDQ68_12615</name>
</gene>
<keyword evidence="4" id="KW-0238">DNA-binding</keyword>
<dbReference type="AlphaFoldDB" id="A0A2Z3GN31"/>
<dbReference type="SMART" id="SM00850">
    <property type="entry name" value="LytTR"/>
    <property type="match status" value="1"/>
</dbReference>
<dbReference type="PROSITE" id="PS50110">
    <property type="entry name" value="RESPONSE_REGULATORY"/>
    <property type="match status" value="1"/>
</dbReference>
<dbReference type="InterPro" id="IPR046947">
    <property type="entry name" value="LytR-like"/>
</dbReference>
<evidence type="ECO:0000256" key="1">
    <source>
        <dbReference type="PROSITE-ProRule" id="PRU00169"/>
    </source>
</evidence>
<feature type="domain" description="Response regulatory" evidence="2">
    <location>
        <begin position="84"/>
        <end position="197"/>
    </location>
</feature>
<evidence type="ECO:0000259" key="3">
    <source>
        <dbReference type="PROSITE" id="PS50930"/>
    </source>
</evidence>
<dbReference type="EMBL" id="CP029145">
    <property type="protein sequence ID" value="AWM33552.1"/>
    <property type="molecule type" value="Genomic_DNA"/>
</dbReference>
<proteinExistence type="predicted"/>
<dbReference type="InterPro" id="IPR011006">
    <property type="entry name" value="CheY-like_superfamily"/>
</dbReference>
<dbReference type="Proteomes" id="UP000245999">
    <property type="component" value="Chromosome"/>
</dbReference>
<keyword evidence="1" id="KW-0597">Phosphoprotein</keyword>
<dbReference type="Gene3D" id="3.40.50.2300">
    <property type="match status" value="1"/>
</dbReference>
<protein>
    <submittedName>
        <fullName evidence="4">DNA-binding response regulator</fullName>
    </submittedName>
</protein>
<dbReference type="GO" id="GO:0003677">
    <property type="term" value="F:DNA binding"/>
    <property type="evidence" value="ECO:0007669"/>
    <property type="project" value="UniProtKB-KW"/>
</dbReference>
<evidence type="ECO:0000313" key="5">
    <source>
        <dbReference type="Proteomes" id="UP000245999"/>
    </source>
</evidence>
<evidence type="ECO:0000259" key="2">
    <source>
        <dbReference type="PROSITE" id="PS50110"/>
    </source>
</evidence>
<dbReference type="SUPFAM" id="SSF52172">
    <property type="entry name" value="CheY-like"/>
    <property type="match status" value="1"/>
</dbReference>
<sequence>MPAATTIRCASPSGPPLGPCAWSTRAGPSVRPSTRWARGWPTCASGTGCWPARKLPSRPPPPPLPWPCHWWRWPRGPQACLAMNILILEDEELAARQTVDFLVRAGLAPPAPPVLRSVAKALAWLETHPMPDLILSDIELLDGNVFGLYEQFRVTCPVIFTTAYDQFLLPAFRGNGIAYLLKPFDYAQFREALDKYQLLAGGPNAGAGAPVLGPPALSPEVLRALAQALHPPPGPQYKQRFSVRMRNGLYVLPVADVAYVQADAGVAFAVDAAGAHYPLAGTLAEVERQLDPAHFGRLNRSELVNIAFVARVEAYFNNRLAVQLRTKPAAVLTTSAAQTPEFRRWLEG</sequence>
<dbReference type="GO" id="GO:0000156">
    <property type="term" value="F:phosphorelay response regulator activity"/>
    <property type="evidence" value="ECO:0007669"/>
    <property type="project" value="InterPro"/>
</dbReference>
<dbReference type="SMART" id="SM00448">
    <property type="entry name" value="REC"/>
    <property type="match status" value="1"/>
</dbReference>
<evidence type="ECO:0000313" key="4">
    <source>
        <dbReference type="EMBL" id="AWM33552.1"/>
    </source>
</evidence>